<dbReference type="InterPro" id="IPR008139">
    <property type="entry name" value="SaposinB_dom"/>
</dbReference>
<feature type="signal peptide" evidence="2">
    <location>
        <begin position="1"/>
        <end position="20"/>
    </location>
</feature>
<dbReference type="SUPFAM" id="SSF47862">
    <property type="entry name" value="Saposin"/>
    <property type="match status" value="1"/>
</dbReference>
<accession>A0A1I7TS80</accession>
<dbReference type="eggNOG" id="ENOG502T3BY">
    <property type="taxonomic scope" value="Eukaryota"/>
</dbReference>
<keyword evidence="1" id="KW-1015">Disulfide bond</keyword>
<evidence type="ECO:0000256" key="2">
    <source>
        <dbReference type="SAM" id="SignalP"/>
    </source>
</evidence>
<keyword evidence="2" id="KW-0732">Signal</keyword>
<dbReference type="Gene3D" id="1.10.225.10">
    <property type="entry name" value="Saposin-like"/>
    <property type="match status" value="1"/>
</dbReference>
<sequence length="103" mass="11329">MKFLVLLILGTVFLSSFTTAQTPISCAFCLSGLAQINQQILSSPDMQAQMGIQASQGCDQIPVKQTRQTCRGTLNTNFNIFYTNFTMQSNNSPTQMCINMGMC</sequence>
<dbReference type="STRING" id="1561998.A0A1I7TS80"/>
<dbReference type="PROSITE" id="PS50015">
    <property type="entry name" value="SAP_B"/>
    <property type="match status" value="1"/>
</dbReference>
<evidence type="ECO:0000259" key="3">
    <source>
        <dbReference type="PROSITE" id="PS50015"/>
    </source>
</evidence>
<organism evidence="4 5">
    <name type="scientific">Caenorhabditis tropicalis</name>
    <dbReference type="NCBI Taxonomy" id="1561998"/>
    <lineage>
        <taxon>Eukaryota</taxon>
        <taxon>Metazoa</taxon>
        <taxon>Ecdysozoa</taxon>
        <taxon>Nematoda</taxon>
        <taxon>Chromadorea</taxon>
        <taxon>Rhabditida</taxon>
        <taxon>Rhabditina</taxon>
        <taxon>Rhabditomorpha</taxon>
        <taxon>Rhabditoidea</taxon>
        <taxon>Rhabditidae</taxon>
        <taxon>Peloderinae</taxon>
        <taxon>Caenorhabditis</taxon>
    </lineage>
</organism>
<feature type="chain" id="PRO_5009308007" evidence="2">
    <location>
        <begin position="21"/>
        <end position="103"/>
    </location>
</feature>
<evidence type="ECO:0000313" key="4">
    <source>
        <dbReference type="Proteomes" id="UP000095282"/>
    </source>
</evidence>
<evidence type="ECO:0000313" key="5">
    <source>
        <dbReference type="WBParaSite" id="Csp11.Scaffold629.g11252.t1"/>
    </source>
</evidence>
<reference evidence="5" key="1">
    <citation type="submission" date="2016-11" db="UniProtKB">
        <authorList>
            <consortium name="WormBaseParasite"/>
        </authorList>
    </citation>
    <scope>IDENTIFICATION</scope>
</reference>
<proteinExistence type="predicted"/>
<protein>
    <submittedName>
        <fullName evidence="5">Saposin B-type domain-containing protein</fullName>
    </submittedName>
</protein>
<dbReference type="WBParaSite" id="Csp11.Scaffold629.g11252.t1">
    <property type="protein sequence ID" value="Csp11.Scaffold629.g11252.t1"/>
    <property type="gene ID" value="Csp11.Scaffold629.g11252"/>
</dbReference>
<dbReference type="SMART" id="SM00741">
    <property type="entry name" value="SapB"/>
    <property type="match status" value="1"/>
</dbReference>
<name>A0A1I7TS80_9PELO</name>
<keyword evidence="4" id="KW-1185">Reference proteome</keyword>
<dbReference type="AlphaFoldDB" id="A0A1I7TS80"/>
<dbReference type="InterPro" id="IPR011001">
    <property type="entry name" value="Saposin-like"/>
</dbReference>
<feature type="domain" description="Saposin B-type" evidence="3">
    <location>
        <begin position="22"/>
        <end position="103"/>
    </location>
</feature>
<dbReference type="Proteomes" id="UP000095282">
    <property type="component" value="Unplaced"/>
</dbReference>
<evidence type="ECO:0000256" key="1">
    <source>
        <dbReference type="ARBA" id="ARBA00023157"/>
    </source>
</evidence>